<protein>
    <submittedName>
        <fullName evidence="2">Uncharacterized protein</fullName>
    </submittedName>
</protein>
<reference evidence="2 3" key="1">
    <citation type="submission" date="2017-08" db="EMBL/GenBank/DDBJ databases">
        <title>Infants hospitalized years apart are colonized by the same room-sourced microbial strains.</title>
        <authorList>
            <person name="Brooks B."/>
            <person name="Olm M.R."/>
            <person name="Firek B.A."/>
            <person name="Baker R."/>
            <person name="Thomas B.C."/>
            <person name="Morowitz M.J."/>
            <person name="Banfield J.F."/>
        </authorList>
    </citation>
    <scope>NUCLEOTIDE SEQUENCE [LARGE SCALE GENOMIC DNA]</scope>
    <source>
        <strain evidence="2">S2_005_002_R2_34</strain>
    </source>
</reference>
<dbReference type="AlphaFoldDB" id="A0A2W5PUG8"/>
<feature type="signal peptide" evidence="1">
    <location>
        <begin position="1"/>
        <end position="25"/>
    </location>
</feature>
<accession>A0A2W5PUG8</accession>
<comment type="caution">
    <text evidence="2">The sequence shown here is derived from an EMBL/GenBank/DDBJ whole genome shotgun (WGS) entry which is preliminary data.</text>
</comment>
<feature type="chain" id="PRO_5015959545" evidence="1">
    <location>
        <begin position="26"/>
        <end position="137"/>
    </location>
</feature>
<evidence type="ECO:0000313" key="3">
    <source>
        <dbReference type="Proteomes" id="UP000249185"/>
    </source>
</evidence>
<keyword evidence="1" id="KW-0732">Signal</keyword>
<dbReference type="PROSITE" id="PS51257">
    <property type="entry name" value="PROKAR_LIPOPROTEIN"/>
    <property type="match status" value="1"/>
</dbReference>
<evidence type="ECO:0000256" key="1">
    <source>
        <dbReference type="SAM" id="SignalP"/>
    </source>
</evidence>
<evidence type="ECO:0000313" key="2">
    <source>
        <dbReference type="EMBL" id="PZQ46083.1"/>
    </source>
</evidence>
<organism evidence="2 3">
    <name type="scientific">Rhodovulum sulfidophilum</name>
    <name type="common">Rhodobacter sulfidophilus</name>
    <dbReference type="NCBI Taxonomy" id="35806"/>
    <lineage>
        <taxon>Bacteria</taxon>
        <taxon>Pseudomonadati</taxon>
        <taxon>Pseudomonadota</taxon>
        <taxon>Alphaproteobacteria</taxon>
        <taxon>Rhodobacterales</taxon>
        <taxon>Paracoccaceae</taxon>
        <taxon>Rhodovulum</taxon>
    </lineage>
</organism>
<dbReference type="Proteomes" id="UP000249185">
    <property type="component" value="Unassembled WGS sequence"/>
</dbReference>
<proteinExistence type="predicted"/>
<sequence>MKIIATTAIALSLGLGLIGSAPAWAVGGSFACERPPIMEVTENVEGSSALQSIVNQYRERWDAEVVARECEAYAAGEPYEISCLNGRRDWPTILASVPPDYFGRSNKSLASTVDTERRVDSGYKAAIAYCRSVGAIK</sequence>
<dbReference type="EMBL" id="QFPW01000031">
    <property type="protein sequence ID" value="PZQ46083.1"/>
    <property type="molecule type" value="Genomic_DNA"/>
</dbReference>
<name>A0A2W5PUG8_RHOSU</name>
<gene>
    <name evidence="2" type="ORF">DI556_21235</name>
</gene>